<feature type="region of interest" description="Disordered" evidence="3">
    <location>
        <begin position="1151"/>
        <end position="1206"/>
    </location>
</feature>
<dbReference type="OrthoDB" id="194358at2759"/>
<keyword evidence="4" id="KW-1133">Transmembrane helix</keyword>
<feature type="repeat" description="ANK" evidence="1">
    <location>
        <begin position="949"/>
        <end position="981"/>
    </location>
</feature>
<dbReference type="PANTHER" id="PTHR10622:SF10">
    <property type="entry name" value="HET DOMAIN-CONTAINING PROTEIN"/>
    <property type="match status" value="1"/>
</dbReference>
<keyword evidence="8" id="KW-1185">Reference proteome</keyword>
<dbReference type="Pfam" id="PF12796">
    <property type="entry name" value="Ank_2"/>
    <property type="match status" value="2"/>
</dbReference>
<dbReference type="Proteomes" id="UP000813385">
    <property type="component" value="Unassembled WGS sequence"/>
</dbReference>
<evidence type="ECO:0000259" key="5">
    <source>
        <dbReference type="Pfam" id="PF06985"/>
    </source>
</evidence>
<organism evidence="7 8">
    <name type="scientific">Plectosphaerella cucumerina</name>
    <dbReference type="NCBI Taxonomy" id="40658"/>
    <lineage>
        <taxon>Eukaryota</taxon>
        <taxon>Fungi</taxon>
        <taxon>Dikarya</taxon>
        <taxon>Ascomycota</taxon>
        <taxon>Pezizomycotina</taxon>
        <taxon>Sordariomycetes</taxon>
        <taxon>Hypocreomycetidae</taxon>
        <taxon>Glomerellales</taxon>
        <taxon>Plectosphaerellaceae</taxon>
        <taxon>Plectosphaerella</taxon>
    </lineage>
</organism>
<dbReference type="InterPro" id="IPR058525">
    <property type="entry name" value="DUF8212"/>
</dbReference>
<evidence type="ECO:0000256" key="1">
    <source>
        <dbReference type="PROSITE-ProRule" id="PRU00023"/>
    </source>
</evidence>
<comment type="caution">
    <text evidence="7">The sequence shown here is derived from an EMBL/GenBank/DDBJ whole genome shotgun (WGS) entry which is preliminary data.</text>
</comment>
<feature type="compositionally biased region" description="Basic and acidic residues" evidence="3">
    <location>
        <begin position="1151"/>
        <end position="1164"/>
    </location>
</feature>
<dbReference type="InterPro" id="IPR002110">
    <property type="entry name" value="Ankyrin_rpt"/>
</dbReference>
<feature type="repeat" description="ANK" evidence="1">
    <location>
        <begin position="916"/>
        <end position="948"/>
    </location>
</feature>
<feature type="repeat" description="ANK" evidence="1">
    <location>
        <begin position="847"/>
        <end position="879"/>
    </location>
</feature>
<dbReference type="InterPro" id="IPR036770">
    <property type="entry name" value="Ankyrin_rpt-contain_sf"/>
</dbReference>
<proteinExistence type="predicted"/>
<reference evidence="7" key="1">
    <citation type="journal article" date="2021" name="Nat. Commun.">
        <title>Genetic determinants of endophytism in the Arabidopsis root mycobiome.</title>
        <authorList>
            <person name="Mesny F."/>
            <person name="Miyauchi S."/>
            <person name="Thiergart T."/>
            <person name="Pickel B."/>
            <person name="Atanasova L."/>
            <person name="Karlsson M."/>
            <person name="Huettel B."/>
            <person name="Barry K.W."/>
            <person name="Haridas S."/>
            <person name="Chen C."/>
            <person name="Bauer D."/>
            <person name="Andreopoulos W."/>
            <person name="Pangilinan J."/>
            <person name="LaButti K."/>
            <person name="Riley R."/>
            <person name="Lipzen A."/>
            <person name="Clum A."/>
            <person name="Drula E."/>
            <person name="Henrissat B."/>
            <person name="Kohler A."/>
            <person name="Grigoriev I.V."/>
            <person name="Martin F.M."/>
            <person name="Hacquard S."/>
        </authorList>
    </citation>
    <scope>NUCLEOTIDE SEQUENCE</scope>
    <source>
        <strain evidence="7">MPI-CAGE-AT-0016</strain>
    </source>
</reference>
<dbReference type="SMART" id="SM00248">
    <property type="entry name" value="ANK"/>
    <property type="match status" value="6"/>
</dbReference>
<dbReference type="InterPro" id="IPR010730">
    <property type="entry name" value="HET"/>
</dbReference>
<feature type="compositionally biased region" description="Basic and acidic residues" evidence="3">
    <location>
        <begin position="1063"/>
        <end position="1075"/>
    </location>
</feature>
<dbReference type="Pfam" id="PF06985">
    <property type="entry name" value="HET"/>
    <property type="match status" value="1"/>
</dbReference>
<keyword evidence="4" id="KW-0472">Membrane</keyword>
<evidence type="ECO:0000259" key="6">
    <source>
        <dbReference type="Pfam" id="PF26640"/>
    </source>
</evidence>
<keyword evidence="2" id="KW-0175">Coiled coil</keyword>
<evidence type="ECO:0000256" key="4">
    <source>
        <dbReference type="SAM" id="Phobius"/>
    </source>
</evidence>
<sequence length="1206" mass="133779">MRLINVETRQLVNFFQGNVPAYAILSHTWGPDEEEITYQDLQVGNIKPGIGSFKLDESCKQASKDGLLYIWNDTCCIDKTNSTELSESINSMFKWYRQADRCYAYLQDVPHDQLHLFPESRWFTRGWTLQELLAPKEVNFFSSEWQPLGSRKELAPQVERATGIPQHFLMGIADVSEASVAQRMSWAAKRQTKRREDIAYSLLGLFGVSMSMIYGEGDEAFMRLQEEIMRRGSDDSILAWGLDSTGGLRSVNAGRGCLATHPSNFENCGVIVASELSTTSVDSFNTLGGNLSARLPLYKTPTGDVFGLLGSHLDDDHSRIVGIPLRSVGPHSPSTYVRPQNLAAKIFDWKDCLGATNASIKIRKDNTSQNPVSQRRHGFYIKDQTDLGLKIVRVHPHERWRQANGTISAVLDPETGLVKTHRTWARLRANGLPQSEGQEDLILVLDLESPRDKSPDPLPKCSLMVADATRLSDWDVAAESSAGAFDNIKLPGSRAICMSATRSYEVIATYVVTKRREIHTGLVPGTHSIQANIILERIGAQPMFVVKLAAERGEISPTDNPSWDLALRMVRIQNQLFTNIKGHDAAFEKQIHANMHLEELATEGQPLRAQLADVEDQIRALEAKRERIRSRLTSHESNVANEAQVVDSMSEKLLLFNSQREALQQEWEKAFPRRNSGTQADNRLEWLDDVTSRLLDDLPTDVEAAHRLSVQESATLPERLLVRAVLHGSPGIATFAMKALGATARSIMLQGQDERPRSLLEIAAAQCSAVVVRILVAAELYPEPEAALMCSIAARHGNLEVVKAMYYSWPNLGTKILSLHLTQALEGTRHIPTVKLLLEKGADVNLPGFYPLHMAAKADDAAMVTLLLDSGACITTEDKDNLTPLAVAATYSADCTKILLDRGASPHSNTSTANFSDTSPIYMAALGGQLRATRLLLDAGADIETQSRNGRRPLSCAAELGHSKVVALLLDRGANPSAKALHLAATKGHLETVRVICEHPACRTADFPDMRAAAVKAARKAGHQDIVDYLGPYFDEVHSLMSLAEGSQVSKADFDAATQSRQHTPEEEVRKRRERMDRNTWERILIGDQVYQAQTTPEKVRIQWEEADRNPGERPFVMVEEDFRQQNAFEKFGVRLPERTERNPGVRPIIMDERGVPRSGRGDVGDMLPINSNPRCAEGEQARRPPSPPTRSTPLSKAFRAAMGRR</sequence>
<dbReference type="AlphaFoldDB" id="A0A8K0X5U3"/>
<protein>
    <recommendedName>
        <fullName evidence="9">Heterokaryon incompatibility domain-containing protein</fullName>
    </recommendedName>
</protein>
<feature type="region of interest" description="Disordered" evidence="3">
    <location>
        <begin position="1053"/>
        <end position="1075"/>
    </location>
</feature>
<dbReference type="PANTHER" id="PTHR10622">
    <property type="entry name" value="HET DOMAIN-CONTAINING PROTEIN"/>
    <property type="match status" value="1"/>
</dbReference>
<accession>A0A8K0X5U3</accession>
<evidence type="ECO:0000256" key="3">
    <source>
        <dbReference type="SAM" id="MobiDB-lite"/>
    </source>
</evidence>
<feature type="domain" description="Heterokaryon incompatibility" evidence="5">
    <location>
        <begin position="22"/>
        <end position="113"/>
    </location>
</feature>
<dbReference type="SUPFAM" id="SSF48403">
    <property type="entry name" value="Ankyrin repeat"/>
    <property type="match status" value="1"/>
</dbReference>
<evidence type="ECO:0000256" key="2">
    <source>
        <dbReference type="SAM" id="Coils"/>
    </source>
</evidence>
<feature type="domain" description="DUF8212" evidence="6">
    <location>
        <begin position="220"/>
        <end position="245"/>
    </location>
</feature>
<gene>
    <name evidence="7" type="ORF">B0T11DRAFT_61747</name>
</gene>
<dbReference type="PROSITE" id="PS50088">
    <property type="entry name" value="ANK_REPEAT"/>
    <property type="match status" value="3"/>
</dbReference>
<evidence type="ECO:0000313" key="7">
    <source>
        <dbReference type="EMBL" id="KAH7368202.1"/>
    </source>
</evidence>
<keyword evidence="4" id="KW-0812">Transmembrane</keyword>
<feature type="coiled-coil region" evidence="2">
    <location>
        <begin position="611"/>
        <end position="666"/>
    </location>
</feature>
<dbReference type="EMBL" id="JAGPXD010000002">
    <property type="protein sequence ID" value="KAH7368202.1"/>
    <property type="molecule type" value="Genomic_DNA"/>
</dbReference>
<keyword evidence="1" id="KW-0040">ANK repeat</keyword>
<name>A0A8K0X5U3_9PEZI</name>
<dbReference type="PROSITE" id="PS50297">
    <property type="entry name" value="ANK_REP_REGION"/>
    <property type="match status" value="3"/>
</dbReference>
<evidence type="ECO:0008006" key="9">
    <source>
        <dbReference type="Google" id="ProtNLM"/>
    </source>
</evidence>
<dbReference type="Pfam" id="PF26640">
    <property type="entry name" value="DUF8212"/>
    <property type="match status" value="1"/>
</dbReference>
<dbReference type="Gene3D" id="1.25.40.20">
    <property type="entry name" value="Ankyrin repeat-containing domain"/>
    <property type="match status" value="1"/>
</dbReference>
<evidence type="ECO:0000313" key="8">
    <source>
        <dbReference type="Proteomes" id="UP000813385"/>
    </source>
</evidence>
<feature type="transmembrane region" description="Helical" evidence="4">
    <location>
        <begin position="198"/>
        <end position="215"/>
    </location>
</feature>